<keyword evidence="5 8" id="KW-0472">Membrane</keyword>
<evidence type="ECO:0000256" key="3">
    <source>
        <dbReference type="ARBA" id="ARBA00022692"/>
    </source>
</evidence>
<dbReference type="Pfam" id="PF09779">
    <property type="entry name" value="Ima1_N"/>
    <property type="match status" value="1"/>
</dbReference>
<evidence type="ECO:0000313" key="12">
    <source>
        <dbReference type="Proteomes" id="UP000000673"/>
    </source>
</evidence>
<evidence type="ECO:0000256" key="6">
    <source>
        <dbReference type="ARBA" id="ARBA00023242"/>
    </source>
</evidence>
<evidence type="ECO:0000313" key="10">
    <source>
        <dbReference type="EMBL" id="ETN64418.1"/>
    </source>
</evidence>
<evidence type="ECO:0000256" key="4">
    <source>
        <dbReference type="ARBA" id="ARBA00022989"/>
    </source>
</evidence>
<feature type="region of interest" description="Disordered" evidence="7">
    <location>
        <begin position="718"/>
        <end position="757"/>
    </location>
</feature>
<feature type="region of interest" description="Disordered" evidence="7">
    <location>
        <begin position="680"/>
        <end position="703"/>
    </location>
</feature>
<gene>
    <name evidence="10" type="ORF">AND_003836</name>
</gene>
<dbReference type="EMBL" id="ADMH02001019">
    <property type="protein sequence ID" value="ETN64418.1"/>
    <property type="molecule type" value="Genomic_DNA"/>
</dbReference>
<feature type="region of interest" description="Disordered" evidence="7">
    <location>
        <begin position="429"/>
        <end position="454"/>
    </location>
</feature>
<feature type="transmembrane region" description="Helical" evidence="8">
    <location>
        <begin position="6"/>
        <end position="33"/>
    </location>
</feature>
<proteinExistence type="inferred from homology"/>
<organism evidence="10">
    <name type="scientific">Anopheles darlingi</name>
    <name type="common">Mosquito</name>
    <dbReference type="NCBI Taxonomy" id="43151"/>
    <lineage>
        <taxon>Eukaryota</taxon>
        <taxon>Metazoa</taxon>
        <taxon>Ecdysozoa</taxon>
        <taxon>Arthropoda</taxon>
        <taxon>Hexapoda</taxon>
        <taxon>Insecta</taxon>
        <taxon>Pterygota</taxon>
        <taxon>Neoptera</taxon>
        <taxon>Endopterygota</taxon>
        <taxon>Diptera</taxon>
        <taxon>Nematocera</taxon>
        <taxon>Culicoidea</taxon>
        <taxon>Culicidae</taxon>
        <taxon>Anophelinae</taxon>
        <taxon>Anopheles</taxon>
    </lineage>
</organism>
<comment type="subcellular location">
    <subcellularLocation>
        <location evidence="1">Nucleus inner membrane</location>
        <topology evidence="1">Multi-pass membrane protein</topology>
    </subcellularLocation>
</comment>
<feature type="region of interest" description="Disordered" evidence="7">
    <location>
        <begin position="820"/>
        <end position="851"/>
    </location>
</feature>
<dbReference type="VEuPathDB" id="VectorBase:ADAC003836"/>
<keyword evidence="3 8" id="KW-0812">Transmembrane</keyword>
<reference evidence="11" key="4">
    <citation type="submission" date="2015-06" db="UniProtKB">
        <authorList>
            <consortium name="EnsemblMetazoa"/>
        </authorList>
    </citation>
    <scope>IDENTIFICATION</scope>
</reference>
<dbReference type="GO" id="GO:0005637">
    <property type="term" value="C:nuclear inner membrane"/>
    <property type="evidence" value="ECO:0007669"/>
    <property type="project" value="UniProtKB-SubCell"/>
</dbReference>
<dbReference type="Proteomes" id="UP000000673">
    <property type="component" value="Unassembled WGS sequence"/>
</dbReference>
<reference evidence="10" key="2">
    <citation type="submission" date="2010-05" db="EMBL/GenBank/DDBJ databases">
        <authorList>
            <person name="Almeida L.G."/>
            <person name="Nicolas M.F."/>
            <person name="Souza R.C."/>
            <person name="Vasconcelos A.T.R."/>
        </authorList>
    </citation>
    <scope>NUCLEOTIDE SEQUENCE</scope>
</reference>
<feature type="region of interest" description="Disordered" evidence="7">
    <location>
        <begin position="796"/>
        <end position="815"/>
    </location>
</feature>
<feature type="region of interest" description="Disordered" evidence="7">
    <location>
        <begin position="560"/>
        <end position="579"/>
    </location>
</feature>
<feature type="compositionally biased region" description="Polar residues" evidence="7">
    <location>
        <begin position="740"/>
        <end position="751"/>
    </location>
</feature>
<dbReference type="AlphaFoldDB" id="W5JMA4"/>
<evidence type="ECO:0000259" key="9">
    <source>
        <dbReference type="Pfam" id="PF09779"/>
    </source>
</evidence>
<feature type="compositionally biased region" description="Low complexity" evidence="7">
    <location>
        <begin position="842"/>
        <end position="851"/>
    </location>
</feature>
<feature type="compositionally biased region" description="Low complexity" evidence="7">
    <location>
        <begin position="799"/>
        <end position="815"/>
    </location>
</feature>
<comment type="similarity">
    <text evidence="2">Belongs to the TMEM201 family.</text>
</comment>
<keyword evidence="12" id="KW-1185">Reference proteome</keyword>
<feature type="compositionally biased region" description="Polar residues" evidence="7">
    <location>
        <begin position="431"/>
        <end position="440"/>
    </location>
</feature>
<dbReference type="InterPro" id="IPR018617">
    <property type="entry name" value="Ima1_N"/>
</dbReference>
<dbReference type="eggNOG" id="KOG4623">
    <property type="taxonomic scope" value="Eukaryota"/>
</dbReference>
<dbReference type="OMA" id="HKIYSQQ"/>
<evidence type="ECO:0000313" key="11">
    <source>
        <dbReference type="EnsemblMetazoa" id="ADAC003836-PA"/>
    </source>
</evidence>
<dbReference type="EnsemblMetazoa" id="ADAC003836-RA">
    <property type="protein sequence ID" value="ADAC003836-PA"/>
    <property type="gene ID" value="ADAC003836"/>
</dbReference>
<dbReference type="GO" id="GO:0051015">
    <property type="term" value="F:actin filament binding"/>
    <property type="evidence" value="ECO:0007669"/>
    <property type="project" value="TreeGrafter"/>
</dbReference>
<keyword evidence="4 8" id="KW-1133">Transmembrane helix</keyword>
<dbReference type="PANTHER" id="PTHR28646">
    <property type="entry name" value="TRANSMEMBRANE PROTEIN 201"/>
    <property type="match status" value="1"/>
</dbReference>
<dbReference type="GO" id="GO:0005521">
    <property type="term" value="F:lamin binding"/>
    <property type="evidence" value="ECO:0007669"/>
    <property type="project" value="TreeGrafter"/>
</dbReference>
<evidence type="ECO:0000256" key="1">
    <source>
        <dbReference type="ARBA" id="ARBA00004473"/>
    </source>
</evidence>
<dbReference type="GO" id="GO:0030473">
    <property type="term" value="P:nuclear migration along microtubule"/>
    <property type="evidence" value="ECO:0007669"/>
    <property type="project" value="TreeGrafter"/>
</dbReference>
<feature type="compositionally biased region" description="Low complexity" evidence="7">
    <location>
        <begin position="684"/>
        <end position="697"/>
    </location>
</feature>
<dbReference type="STRING" id="43151.W5JMA4"/>
<evidence type="ECO:0000256" key="5">
    <source>
        <dbReference type="ARBA" id="ARBA00023136"/>
    </source>
</evidence>
<sequence>MMNANILMNLGTTVIPSVVIVIVLIFTLANLYLNIRRRFPVKVNCWFCNANTSVPYDQANSFVCPSCAQYNGFTADGDYNREIPEQYQQRYHGRYCYTQPRNITDDDKWGTTRSVASAGNNGLCFGCNRNQELKIHQLASFVPEDENNYDAEVEDYRKQLEQAYKLCGRCERILKRTLNDVKRNILGSKLAQIGSKGLSVLDMHIRASSKQIARLNRQRWARLCVYAITLLVAMKLPQEFSDAGWAIADIVALCPAPLMNLGTNLLSYMLALYQLINDQVGRLLAEPAIQHTTERIETLGVELFQMYGTPLVCTPKQFFDSFTEQVANNQDASVLLNVAIIALAAMLASLGSQRTALKQIVIITLALVDCFLRYQYQRIDLGLYFSLIALALAVSCIGQRSIRSDVADGNLNSSFHKIYSQQCSEADYSDADTTAGNQSFKHGPDTDSATTACQVSPPTPYAVANASRKSLDTTKSCSPSSTFSLSTMNPFYTSGNGHSPTSVGMETSKISGSLFNMPEALNEVASSSASVFNRSTNAGSSSLLKTPSFSVADFSKVTPQIGSRTADDRHQSLKGGGGFHHSMSIINRQAMQSLREDPLIEDDIDRLSISGRASLNASRSSRMSLGGSNPFAQIDHDTASSATLRRRRIVPPLEMFPVVEESPWSQVTATGEVGATVLGQPHMSRTSSQSSGFESQSATRRNTPTEVDALSVYTGADSTLRHEQPPSPVPSSASVLYRNPGNSMPWSSNHRQQQHHHSLFSHQSLFKHAAYQPPFNGPTGGGLFFTRPTAYHTATNGFSSGSVTGSTTSSSAASTAHRNFGHIFPPQQSQTPSYHYHHHHQQQPSTLANNNNSLLLNSSFLGASVPTTTDRSSLFNTTATVGFSGTVAGSVTPQLPQPSFVGASFSGSTPKATTAKLRASLLDLAKLNNELNEGKVMPTA</sequence>
<keyword evidence="6" id="KW-0539">Nucleus</keyword>
<dbReference type="InterPro" id="IPR040041">
    <property type="entry name" value="TMEM201"/>
</dbReference>
<name>W5JMA4_ANODA</name>
<reference evidence="10" key="3">
    <citation type="journal article" date="2013" name="Nucleic Acids Res.">
        <title>The genome of Anopheles darlingi, the main neotropical malaria vector.</title>
        <authorList>
            <person name="Marinotti O."/>
            <person name="Cerqueira G.C."/>
            <person name="de Almeida L.G."/>
            <person name="Ferro M.I."/>
            <person name="Loreto E.L."/>
            <person name="Zaha A."/>
            <person name="Teixeira S.M."/>
            <person name="Wespiser A.R."/>
            <person name="Almeida E Silva A."/>
            <person name="Schlindwein A.D."/>
            <person name="Pacheco A.C."/>
            <person name="Silva A.L."/>
            <person name="Graveley B.R."/>
            <person name="Walenz B.P."/>
            <person name="Lima Bde A."/>
            <person name="Ribeiro C.A."/>
            <person name="Nunes-Silva C.G."/>
            <person name="de Carvalho C.R."/>
            <person name="Soares C.M."/>
            <person name="de Menezes C.B."/>
            <person name="Matiolli C."/>
            <person name="Caffrey D."/>
            <person name="Araujo D.A."/>
            <person name="de Oliveira D.M."/>
            <person name="Golenbock D."/>
            <person name="Grisard E.C."/>
            <person name="Fantinatti-Garboggini F."/>
            <person name="de Carvalho F.M."/>
            <person name="Barcellos F.G."/>
            <person name="Prosdocimi F."/>
            <person name="May G."/>
            <person name="Azevedo Junior G.M."/>
            <person name="Guimaraes G.M."/>
            <person name="Goldman G.H."/>
            <person name="Padilha I.Q."/>
            <person name="Batista Jda S."/>
            <person name="Ferro J.A."/>
            <person name="Ribeiro J.M."/>
            <person name="Fietto J.L."/>
            <person name="Dabbas K.M."/>
            <person name="Cerdeira L."/>
            <person name="Agnez-Lima L.F."/>
            <person name="Brocchi M."/>
            <person name="de Carvalho M.O."/>
            <person name="Teixeira Mde M."/>
            <person name="Diniz Maia Mde M."/>
            <person name="Goldman M.H."/>
            <person name="Cruz Schneider M.P."/>
            <person name="Felipe M.S."/>
            <person name="Hungria M."/>
            <person name="Nicolas M.F."/>
            <person name="Pereira M."/>
            <person name="Montes M.A."/>
            <person name="Cantao M.E."/>
            <person name="Vincentz M."/>
            <person name="Rafael M.S."/>
            <person name="Silverman N."/>
            <person name="Stoco P.H."/>
            <person name="Souza R.C."/>
            <person name="Vicentini R."/>
            <person name="Gazzinelli R.T."/>
            <person name="Neves Rde O."/>
            <person name="Silva R."/>
            <person name="Astolfi-Filho S."/>
            <person name="Maciel T.E."/>
            <person name="Urmenyi T.P."/>
            <person name="Tadei W.P."/>
            <person name="Camargo E.P."/>
            <person name="de Vasconcelos A.T."/>
        </authorList>
    </citation>
    <scope>NUCLEOTIDE SEQUENCE</scope>
</reference>
<dbReference type="HOGENOM" id="CLU_306135_0_0_1"/>
<protein>
    <recommendedName>
        <fullName evidence="9">Ima1 N-terminal domain-containing protein</fullName>
    </recommendedName>
</protein>
<evidence type="ECO:0000256" key="2">
    <source>
        <dbReference type="ARBA" id="ARBA00007600"/>
    </source>
</evidence>
<feature type="domain" description="Ima1 N-terminal" evidence="9">
    <location>
        <begin position="43"/>
        <end position="172"/>
    </location>
</feature>
<dbReference type="PANTHER" id="PTHR28646:SF1">
    <property type="entry name" value="TRANSMEMBRANE PROTEIN 201"/>
    <property type="match status" value="1"/>
</dbReference>
<dbReference type="VEuPathDB" id="VectorBase:ADAR2_001191"/>
<reference evidence="10 12" key="1">
    <citation type="journal article" date="2010" name="BMC Genomics">
        <title>Combination of measures distinguishes pre-miRNAs from other stem-loops in the genome of the newly sequenced Anopheles darlingi.</title>
        <authorList>
            <person name="Mendes N.D."/>
            <person name="Freitas A.T."/>
            <person name="Vasconcelos A.T."/>
            <person name="Sagot M.F."/>
        </authorList>
    </citation>
    <scope>NUCLEOTIDE SEQUENCE</scope>
</reference>
<evidence type="ECO:0000256" key="8">
    <source>
        <dbReference type="SAM" id="Phobius"/>
    </source>
</evidence>
<accession>W5JMA4</accession>
<evidence type="ECO:0000256" key="7">
    <source>
        <dbReference type="SAM" id="MobiDB-lite"/>
    </source>
</evidence>